<organism evidence="2 3">
    <name type="scientific">Pedobacter cryophilus</name>
    <dbReference type="NCBI Taxonomy" id="2571271"/>
    <lineage>
        <taxon>Bacteria</taxon>
        <taxon>Pseudomonadati</taxon>
        <taxon>Bacteroidota</taxon>
        <taxon>Sphingobacteriia</taxon>
        <taxon>Sphingobacteriales</taxon>
        <taxon>Sphingobacteriaceae</taxon>
        <taxon>Pedobacter</taxon>
    </lineage>
</organism>
<name>A0A4U1C781_9SPHI</name>
<comment type="caution">
    <text evidence="2">The sequence shown here is derived from an EMBL/GenBank/DDBJ whole genome shotgun (WGS) entry which is preliminary data.</text>
</comment>
<dbReference type="OrthoDB" id="1524207at2"/>
<feature type="region of interest" description="Disordered" evidence="1">
    <location>
        <begin position="101"/>
        <end position="124"/>
    </location>
</feature>
<evidence type="ECO:0000256" key="1">
    <source>
        <dbReference type="SAM" id="MobiDB-lite"/>
    </source>
</evidence>
<proteinExistence type="predicted"/>
<evidence type="ECO:0000313" key="2">
    <source>
        <dbReference type="EMBL" id="TKB99260.1"/>
    </source>
</evidence>
<dbReference type="AlphaFoldDB" id="A0A4U1C781"/>
<dbReference type="Proteomes" id="UP000308181">
    <property type="component" value="Unassembled WGS sequence"/>
</dbReference>
<gene>
    <name evidence="2" type="ORF">FA046_06955</name>
</gene>
<evidence type="ECO:0000313" key="3">
    <source>
        <dbReference type="Proteomes" id="UP000308181"/>
    </source>
</evidence>
<protein>
    <submittedName>
        <fullName evidence="2">Uncharacterized protein</fullName>
    </submittedName>
</protein>
<sequence length="191" mass="21754">MYSFTIHQPENFLKQTELTSTKDSNQTIFWNELQKLKGKAFEGTIIAGPKNDTAFTGKKLVMHVRKSTPNKIYIPFFVGNDSSRTWVLTKDAAGVLLKHDHRHKDGSPDKVTMYGGKTSNTGSKNRQLFPADQETTNLLPTAIGNIWWIDLVPGEYFTYNLRRVNSDLLFSIKFDLKKEIPTPGKPWGFKD</sequence>
<reference evidence="2 3" key="1">
    <citation type="submission" date="2019-04" db="EMBL/GenBank/DDBJ databases">
        <title>Pedobacter sp. AR-3-17 sp. nov., isolated from Arctic soil.</title>
        <authorList>
            <person name="Dahal R.H."/>
            <person name="Kim D.-U."/>
        </authorList>
    </citation>
    <scope>NUCLEOTIDE SEQUENCE [LARGE SCALE GENOMIC DNA]</scope>
    <source>
        <strain evidence="2 3">AR-3-17</strain>
    </source>
</reference>
<accession>A0A4U1C781</accession>
<keyword evidence="3" id="KW-1185">Reference proteome</keyword>
<dbReference type="EMBL" id="SWBP01000002">
    <property type="protein sequence ID" value="TKB99260.1"/>
    <property type="molecule type" value="Genomic_DNA"/>
</dbReference>